<feature type="domain" description="HTH araC/xylS-type" evidence="4">
    <location>
        <begin position="156"/>
        <end position="252"/>
    </location>
</feature>
<evidence type="ECO:0000256" key="2">
    <source>
        <dbReference type="ARBA" id="ARBA00023125"/>
    </source>
</evidence>
<evidence type="ECO:0000313" key="6">
    <source>
        <dbReference type="Proteomes" id="UP000594034"/>
    </source>
</evidence>
<evidence type="ECO:0000313" key="5">
    <source>
        <dbReference type="EMBL" id="QFI54159.1"/>
    </source>
</evidence>
<keyword evidence="1" id="KW-0805">Transcription regulation</keyword>
<dbReference type="SUPFAM" id="SSF46689">
    <property type="entry name" value="Homeodomain-like"/>
    <property type="match status" value="1"/>
</dbReference>
<dbReference type="InterPro" id="IPR018060">
    <property type="entry name" value="HTH_AraC"/>
</dbReference>
<proteinExistence type="predicted"/>
<dbReference type="SMART" id="SM00342">
    <property type="entry name" value="HTH_ARAC"/>
    <property type="match status" value="1"/>
</dbReference>
<organism evidence="5 6">
    <name type="scientific">Aeromonas simiae</name>
    <dbReference type="NCBI Taxonomy" id="218936"/>
    <lineage>
        <taxon>Bacteria</taxon>
        <taxon>Pseudomonadati</taxon>
        <taxon>Pseudomonadota</taxon>
        <taxon>Gammaproteobacteria</taxon>
        <taxon>Aeromonadales</taxon>
        <taxon>Aeromonadaceae</taxon>
        <taxon>Aeromonas</taxon>
    </lineage>
</organism>
<evidence type="ECO:0000256" key="1">
    <source>
        <dbReference type="ARBA" id="ARBA00023015"/>
    </source>
</evidence>
<sequence length="255" mass="27998">MTPPARLTRYQARLPQGLRNVFLPAATLIRIDKGEKRLWWQEQALVLTGDQWLAVPAGSRLTFLNQPGGDGFASRALSLHLPPPQAWCSDGPAPAARPCLTTTPALTWCFERVAEMSEVSLCRESAEAQVTSLYAELRAMGALSLLFPGSAMALSQRLADLIAQEPGAEHTLATLAPHLAMSRATLTRHLAAEGVAFAELLARVRMSHALTLLQQRLPPREVALACGYRSVRRFADRFRGHFGLTPQEYLHTCPQ</sequence>
<dbReference type="KEGG" id="asim:FE240_05290"/>
<accession>A0A5J6WSQ3</accession>
<dbReference type="Proteomes" id="UP000594034">
    <property type="component" value="Chromosome"/>
</dbReference>
<dbReference type="PANTHER" id="PTHR47894:SF4">
    <property type="entry name" value="HTH-TYPE TRANSCRIPTIONAL REGULATOR GADX"/>
    <property type="match status" value="1"/>
</dbReference>
<dbReference type="RefSeq" id="WP_193003666.1">
    <property type="nucleotide sequence ID" value="NZ_CP040449.1"/>
</dbReference>
<keyword evidence="2" id="KW-0238">DNA-binding</keyword>
<keyword evidence="3" id="KW-0804">Transcription</keyword>
<gene>
    <name evidence="5" type="ORF">FE240_05290</name>
</gene>
<dbReference type="Gene3D" id="1.10.10.60">
    <property type="entry name" value="Homeodomain-like"/>
    <property type="match status" value="1"/>
</dbReference>
<keyword evidence="6" id="KW-1185">Reference proteome</keyword>
<dbReference type="AlphaFoldDB" id="A0A5J6WSQ3"/>
<dbReference type="GO" id="GO:0005829">
    <property type="term" value="C:cytosol"/>
    <property type="evidence" value="ECO:0007669"/>
    <property type="project" value="TreeGrafter"/>
</dbReference>
<dbReference type="GO" id="GO:0003700">
    <property type="term" value="F:DNA-binding transcription factor activity"/>
    <property type="evidence" value="ECO:0007669"/>
    <property type="project" value="InterPro"/>
</dbReference>
<dbReference type="Pfam" id="PF12833">
    <property type="entry name" value="HTH_18"/>
    <property type="match status" value="1"/>
</dbReference>
<evidence type="ECO:0000259" key="4">
    <source>
        <dbReference type="PROSITE" id="PS01124"/>
    </source>
</evidence>
<evidence type="ECO:0000256" key="3">
    <source>
        <dbReference type="ARBA" id="ARBA00023163"/>
    </source>
</evidence>
<dbReference type="GO" id="GO:0000976">
    <property type="term" value="F:transcription cis-regulatory region binding"/>
    <property type="evidence" value="ECO:0007669"/>
    <property type="project" value="TreeGrafter"/>
</dbReference>
<name>A0A5J6WSQ3_9GAMM</name>
<dbReference type="InterPro" id="IPR009057">
    <property type="entry name" value="Homeodomain-like_sf"/>
</dbReference>
<dbReference type="PANTHER" id="PTHR47894">
    <property type="entry name" value="HTH-TYPE TRANSCRIPTIONAL REGULATOR GADX"/>
    <property type="match status" value="1"/>
</dbReference>
<dbReference type="PROSITE" id="PS01124">
    <property type="entry name" value="HTH_ARAC_FAMILY_2"/>
    <property type="match status" value="1"/>
</dbReference>
<protein>
    <submittedName>
        <fullName evidence="5">Helix-turn-helix transcriptional regulator</fullName>
    </submittedName>
</protein>
<reference evidence="5 6" key="1">
    <citation type="submission" date="2019-05" db="EMBL/GenBank/DDBJ databases">
        <title>OXA-830, a novel chromosomally encoded expanded-spectrum class D beta-lactamase in Aeromonas simiae.</title>
        <authorList>
            <person name="Zhou W."/>
            <person name="Chen Q."/>
        </authorList>
    </citation>
    <scope>NUCLEOTIDE SEQUENCE [LARGE SCALE GENOMIC DNA]</scope>
    <source>
        <strain evidence="5 6">A6</strain>
    </source>
</reference>
<dbReference type="EMBL" id="CP040449">
    <property type="protein sequence ID" value="QFI54159.1"/>
    <property type="molecule type" value="Genomic_DNA"/>
</dbReference>